<feature type="transmembrane region" description="Helical" evidence="1">
    <location>
        <begin position="12"/>
        <end position="32"/>
    </location>
</feature>
<dbReference type="RefSeq" id="WP_148623324.1">
    <property type="nucleotide sequence ID" value="NZ_SDGZ01000023.1"/>
</dbReference>
<sequence>MRYQNILRRSVIFTVVMSVFSGIVITPLLSVVHADDYSTALSTTPQGIKLTNVFTPASFSGNSAQVVAATNPNVTNTDVVRVTSGQANQMGAIWATDNNLFDLTKSATVSMWLNFGNQGKNAADGMALVFKNDDKGADSIGQSGQALGVWGTDAHTSKASDVSAKAIQNSWAIEFDPYLNTANDATKGAASFDLNNGLSGAHIASNYPGNSNTYRQHSSGFIFKDYWYDIEHKGIIDNLNLSNGNWHHFTLKWNATTSEMTYTFDDKDPNTSAALTGQSQTIVLDKTQFKTTTNQIRWGFTGATGLLFENGLVVFEQVPGLVNATASATIKNDTRNIAVNSGTNIYDGDQLTYTYNLNYASGKQNWTAIVAQMQMATTGIDYKSGTITYANGGSENVDLSSIKNGEFSQKLKNDLSTANNSATIVIKGQANNKTGTTIKVADETSDFAGSNYMVSATTPTFNILPNPNLTLAVNPSSVDVTPGNDATTTGTLTYGVAGNVVTNSQMNLKATLNGTAATIGTDVKIAWQGSATSGQFIATVPSDKLVLGNNSLVLTATDANGFSSNSVTVPIRNVGELKLTSKSDSSFKSTVLTGLSTLIQRNGDWGLSVSDTRGPGNKWQLQASATTLKTATGTQLAGGLVYVTNSNVQQNMTNAAVNIMSQTTTSTNTNTDVLSSWKSNQGILLNANASALNGNYSGKISWTLMNVPTP</sequence>
<dbReference type="EMBL" id="SDGZ01000023">
    <property type="protein sequence ID" value="TYC48171.1"/>
    <property type="molecule type" value="Genomic_DNA"/>
</dbReference>
<dbReference type="Proteomes" id="UP000371977">
    <property type="component" value="Unassembled WGS sequence"/>
</dbReference>
<keyword evidence="1" id="KW-1133">Transmembrane helix</keyword>
<accession>A0A6C2C2D5</accession>
<keyword evidence="1" id="KW-0472">Membrane</keyword>
<dbReference type="SUPFAM" id="SSF49899">
    <property type="entry name" value="Concanavalin A-like lectins/glucanases"/>
    <property type="match status" value="1"/>
</dbReference>
<proteinExistence type="predicted"/>
<evidence type="ECO:0000313" key="3">
    <source>
        <dbReference type="Proteomes" id="UP000371977"/>
    </source>
</evidence>
<dbReference type="CDD" id="cd01951">
    <property type="entry name" value="lectin_L-type"/>
    <property type="match status" value="1"/>
</dbReference>
<keyword evidence="1" id="KW-0812">Transmembrane</keyword>
<dbReference type="OrthoDB" id="2306834at2"/>
<protein>
    <recommendedName>
        <fullName evidence="4">WxL domain-containing protein</fullName>
    </recommendedName>
</protein>
<name>A0A6C2C2D5_9LACO</name>
<dbReference type="Pfam" id="PF18483">
    <property type="entry name" value="Lectin_L-type_dom"/>
    <property type="match status" value="1"/>
</dbReference>
<gene>
    <name evidence="2" type="ORF">ESZ50_09320</name>
</gene>
<dbReference type="Gene3D" id="2.60.120.200">
    <property type="match status" value="1"/>
</dbReference>
<evidence type="ECO:0000313" key="2">
    <source>
        <dbReference type="EMBL" id="TYC48171.1"/>
    </source>
</evidence>
<keyword evidence="3" id="KW-1185">Reference proteome</keyword>
<reference evidence="2 3" key="1">
    <citation type="submission" date="2019-01" db="EMBL/GenBank/DDBJ databases">
        <title>Weissella sp. nov., a novel lactic acid bacterium isolated from animal feces.</title>
        <authorList>
            <person name="Wang L.-T."/>
        </authorList>
    </citation>
    <scope>NUCLEOTIDE SEQUENCE [LARGE SCALE GENOMIC DNA]</scope>
    <source>
        <strain evidence="2 3">8H-2</strain>
    </source>
</reference>
<dbReference type="AlphaFoldDB" id="A0A6C2C2D5"/>
<evidence type="ECO:0000256" key="1">
    <source>
        <dbReference type="SAM" id="Phobius"/>
    </source>
</evidence>
<organism evidence="2 3">
    <name type="scientific">Weissella muntiaci</name>
    <dbReference type="NCBI Taxonomy" id="2508881"/>
    <lineage>
        <taxon>Bacteria</taxon>
        <taxon>Bacillati</taxon>
        <taxon>Bacillota</taxon>
        <taxon>Bacilli</taxon>
        <taxon>Lactobacillales</taxon>
        <taxon>Lactobacillaceae</taxon>
        <taxon>Weissella</taxon>
    </lineage>
</organism>
<dbReference type="InterPro" id="IPR056573">
    <property type="entry name" value="Lectin_L-type_dom"/>
</dbReference>
<comment type="caution">
    <text evidence="2">The sequence shown here is derived from an EMBL/GenBank/DDBJ whole genome shotgun (WGS) entry which is preliminary data.</text>
</comment>
<dbReference type="InterPro" id="IPR013320">
    <property type="entry name" value="ConA-like_dom_sf"/>
</dbReference>
<evidence type="ECO:0008006" key="4">
    <source>
        <dbReference type="Google" id="ProtNLM"/>
    </source>
</evidence>